<accession>A0ABM6H2T9</accession>
<dbReference type="EMBL" id="CP015588">
    <property type="protein sequence ID" value="APY90458.1"/>
    <property type="molecule type" value="Genomic_DNA"/>
</dbReference>
<feature type="region of interest" description="Disordered" evidence="1">
    <location>
        <begin position="74"/>
        <end position="99"/>
    </location>
</feature>
<dbReference type="EMBL" id="CP015588">
    <property type="protein sequence ID" value="APY84390.1"/>
    <property type="molecule type" value="Genomic_DNA"/>
</dbReference>
<keyword evidence="5" id="KW-1185">Reference proteome</keyword>
<evidence type="ECO:0000313" key="5">
    <source>
        <dbReference type="Proteomes" id="UP000187191"/>
    </source>
</evidence>
<dbReference type="PANTHER" id="PTHR46637">
    <property type="entry name" value="TIS1421-TRANSPOSASE PROTEIN A"/>
    <property type="match status" value="1"/>
</dbReference>
<evidence type="ECO:0000313" key="4">
    <source>
        <dbReference type="EMBL" id="APY90458.1"/>
    </source>
</evidence>
<evidence type="ECO:0000256" key="1">
    <source>
        <dbReference type="SAM" id="MobiDB-lite"/>
    </source>
</evidence>
<dbReference type="InterPro" id="IPR052909">
    <property type="entry name" value="Transposase_6_like"/>
</dbReference>
<reference evidence="4 5" key="1">
    <citation type="submission" date="2016-05" db="EMBL/GenBank/DDBJ databases">
        <authorList>
            <person name="Gu J."/>
        </authorList>
    </citation>
    <scope>NUCLEOTIDE SEQUENCE [LARGE SCALE GENOMIC DNA]</scope>
    <source>
        <strain evidence="4 5">ACCC40021</strain>
    </source>
</reference>
<evidence type="ECO:0000313" key="3">
    <source>
        <dbReference type="EMBL" id="APY84390.1"/>
    </source>
</evidence>
<protein>
    <submittedName>
        <fullName evidence="4">Transposase</fullName>
    </submittedName>
</protein>
<dbReference type="InterPro" id="IPR025161">
    <property type="entry name" value="IS402-like_dom"/>
</dbReference>
<dbReference type="PANTHER" id="PTHR46637:SF1">
    <property type="entry name" value="BLL5188 PROTEIN"/>
    <property type="match status" value="1"/>
</dbReference>
<gene>
    <name evidence="3" type="ORF">A7J05_00030</name>
    <name evidence="4" type="ORF">A7J05_36710</name>
</gene>
<proteinExistence type="predicted"/>
<sequence>MIEAIAFKYRTGTPWMGLPEHFGSWKGAHNRLRKWAADGTWEKVFTALLAQADTEGDLDWIVAVDSTIVRAHQHAAGARQKGLRPVSRTTMPSAGPAAG</sequence>
<name>A0ABM6H2T9_9ACTN</name>
<dbReference type="Pfam" id="PF13340">
    <property type="entry name" value="DUF4096"/>
    <property type="match status" value="1"/>
</dbReference>
<dbReference type="Proteomes" id="UP000187191">
    <property type="component" value="Chromosome"/>
</dbReference>
<feature type="domain" description="Insertion element IS402-like" evidence="2">
    <location>
        <begin position="1"/>
        <end position="45"/>
    </location>
</feature>
<organism evidence="4 5">
    <name type="scientific">Streptomyces alfalfae</name>
    <dbReference type="NCBI Taxonomy" id="1642299"/>
    <lineage>
        <taxon>Bacteria</taxon>
        <taxon>Bacillati</taxon>
        <taxon>Actinomycetota</taxon>
        <taxon>Actinomycetes</taxon>
        <taxon>Kitasatosporales</taxon>
        <taxon>Streptomycetaceae</taxon>
        <taxon>Streptomyces</taxon>
    </lineage>
</organism>
<evidence type="ECO:0000259" key="2">
    <source>
        <dbReference type="Pfam" id="PF13340"/>
    </source>
</evidence>